<dbReference type="InterPro" id="IPR033855">
    <property type="entry name" value="Protein_C"/>
</dbReference>
<keyword evidence="4" id="KW-0720">Serine protease</keyword>
<dbReference type="GO" id="GO:0006508">
    <property type="term" value="P:proteolysis"/>
    <property type="evidence" value="ECO:0007669"/>
    <property type="project" value="UniProtKB-KW"/>
</dbReference>
<dbReference type="PANTHER" id="PTHR42987:SF4">
    <property type="entry name" value="PROTEASE SOHB-RELATED"/>
    <property type="match status" value="1"/>
</dbReference>
<comment type="similarity">
    <text evidence="1">Belongs to the peptidase S49 family.</text>
</comment>
<sequence>MKYQNILSAFAAEPWAIAPEKLEAMTAFLLFKAEGGSFSPDEVAARISNKRANELAKTEGSTAVIPVYGVLAQRMDLMSEISGGVSYQSLKRSIHEALANDDVKAVILDIDSPGGAVPGTDELAAEIRSLRGGDKPIIAQVNSLAASAAYWIASAADEIVVTPSGRAGSIGVYTSHDDVSAYLEKNGVKRTYISAGKYKVEGNEVEPLGEDARQFIQDRVDYSYRRFVEAVAEGRGVTKSKVEDGFGNGRVFFAQELIDRGMADRIATLDETLARYGSDTTPQPIRRIKAANTARAQDADTLIAKIRDGADISKREFENGLKGLVGCSNSEAERAARLYLKSDQGEPDVDADAAVSAVLDQLIAETKSFKI</sequence>
<keyword evidence="2" id="KW-0645">Protease</keyword>
<dbReference type="Proteomes" id="UP000216345">
    <property type="component" value="Unassembled WGS sequence"/>
</dbReference>
<evidence type="ECO:0000256" key="3">
    <source>
        <dbReference type="ARBA" id="ARBA00022801"/>
    </source>
</evidence>
<dbReference type="InterPro" id="IPR002142">
    <property type="entry name" value="Peptidase_S49"/>
</dbReference>
<keyword evidence="3 6" id="KW-0378">Hydrolase</keyword>
<evidence type="ECO:0000256" key="4">
    <source>
        <dbReference type="ARBA" id="ARBA00022825"/>
    </source>
</evidence>
<dbReference type="PANTHER" id="PTHR42987">
    <property type="entry name" value="PEPTIDASE S49"/>
    <property type="match status" value="1"/>
</dbReference>
<dbReference type="EMBL" id="NNRK01000025">
    <property type="protein sequence ID" value="OYR15529.1"/>
    <property type="molecule type" value="Genomic_DNA"/>
</dbReference>
<feature type="domain" description="Peptidase S49" evidence="5">
    <location>
        <begin position="134"/>
        <end position="275"/>
    </location>
</feature>
<dbReference type="SUPFAM" id="SSF52096">
    <property type="entry name" value="ClpP/crotonase"/>
    <property type="match status" value="1"/>
</dbReference>
<keyword evidence="7" id="KW-1185">Reference proteome</keyword>
<gene>
    <name evidence="6" type="ORF">CEV32_4805</name>
</gene>
<dbReference type="Pfam" id="PF01343">
    <property type="entry name" value="Peptidase_S49"/>
    <property type="match status" value="1"/>
</dbReference>
<evidence type="ECO:0000256" key="1">
    <source>
        <dbReference type="ARBA" id="ARBA00008683"/>
    </source>
</evidence>
<accession>A0A256FL35</accession>
<dbReference type="AlphaFoldDB" id="A0A256FL35"/>
<dbReference type="InterPro" id="IPR004635">
    <property type="entry name" value="Pept_S49_SppA"/>
</dbReference>
<dbReference type="InterPro" id="IPR029045">
    <property type="entry name" value="ClpP/crotonase-like_dom_sf"/>
</dbReference>
<evidence type="ECO:0000259" key="5">
    <source>
        <dbReference type="Pfam" id="PF01343"/>
    </source>
</evidence>
<dbReference type="OrthoDB" id="266140at2"/>
<evidence type="ECO:0000313" key="7">
    <source>
        <dbReference type="Proteomes" id="UP000216345"/>
    </source>
</evidence>
<dbReference type="GO" id="GO:0008236">
    <property type="term" value="F:serine-type peptidase activity"/>
    <property type="evidence" value="ECO:0007669"/>
    <property type="project" value="UniProtKB-KW"/>
</dbReference>
<proteinExistence type="inferred from homology"/>
<name>A0A256FL35_9HYPH</name>
<dbReference type="Gene3D" id="6.20.330.10">
    <property type="match status" value="1"/>
</dbReference>
<reference evidence="6 7" key="1">
    <citation type="submission" date="2017-07" db="EMBL/GenBank/DDBJ databases">
        <title>Phylogenetic study on the rhizospheric bacterium Ochrobactrum sp. A44.</title>
        <authorList>
            <person name="Krzyzanowska D.M."/>
            <person name="Ossowicki A."/>
            <person name="Rajewska M."/>
            <person name="Maciag T."/>
            <person name="Kaczynski Z."/>
            <person name="Czerwicka M."/>
            <person name="Jafra S."/>
        </authorList>
    </citation>
    <scope>NUCLEOTIDE SEQUENCE [LARGE SCALE GENOMIC DNA]</scope>
    <source>
        <strain evidence="6 7">PR17</strain>
    </source>
</reference>
<organism evidence="6 7">
    <name type="scientific">Brucella rhizosphaerae</name>
    <dbReference type="NCBI Taxonomy" id="571254"/>
    <lineage>
        <taxon>Bacteria</taxon>
        <taxon>Pseudomonadati</taxon>
        <taxon>Pseudomonadota</taxon>
        <taxon>Alphaproteobacteria</taxon>
        <taxon>Hyphomicrobiales</taxon>
        <taxon>Brucellaceae</taxon>
        <taxon>Brucella/Ochrobactrum group</taxon>
        <taxon>Brucella</taxon>
    </lineage>
</organism>
<dbReference type="Gene3D" id="3.90.226.10">
    <property type="entry name" value="2-enoyl-CoA Hydratase, Chain A, domain 1"/>
    <property type="match status" value="1"/>
</dbReference>
<dbReference type="RefSeq" id="WP_094576283.1">
    <property type="nucleotide sequence ID" value="NZ_JBHEEL010000009.1"/>
</dbReference>
<evidence type="ECO:0000313" key="6">
    <source>
        <dbReference type="EMBL" id="OYR15529.1"/>
    </source>
</evidence>
<protein>
    <submittedName>
        <fullName evidence="6">Signal peptide peptidase SppA, 36K type</fullName>
        <ecNumber evidence="6">3.4.-.-</ecNumber>
    </submittedName>
</protein>
<dbReference type="CDD" id="cd07022">
    <property type="entry name" value="S49_Sppa_36K_type"/>
    <property type="match status" value="1"/>
</dbReference>
<dbReference type="EC" id="3.4.-.-" evidence="6"/>
<dbReference type="NCBIfam" id="TIGR00706">
    <property type="entry name" value="SppA_dom"/>
    <property type="match status" value="1"/>
</dbReference>
<evidence type="ECO:0000256" key="2">
    <source>
        <dbReference type="ARBA" id="ARBA00022670"/>
    </source>
</evidence>
<comment type="caution">
    <text evidence="6">The sequence shown here is derived from an EMBL/GenBank/DDBJ whole genome shotgun (WGS) entry which is preliminary data.</text>
</comment>